<dbReference type="EMBL" id="JAGQHS010000030">
    <property type="protein sequence ID" value="MCA9755710.1"/>
    <property type="molecule type" value="Genomic_DNA"/>
</dbReference>
<evidence type="ECO:0000259" key="2">
    <source>
        <dbReference type="Pfam" id="PF10882"/>
    </source>
</evidence>
<reference evidence="3" key="1">
    <citation type="submission" date="2020-04" db="EMBL/GenBank/DDBJ databases">
        <authorList>
            <person name="Zhang T."/>
        </authorList>
    </citation>
    <scope>NUCLEOTIDE SEQUENCE</scope>
    <source>
        <strain evidence="3">HKST-UBA02</strain>
    </source>
</reference>
<gene>
    <name evidence="3" type="ORF">KDA27_07910</name>
</gene>
<feature type="transmembrane region" description="Helical" evidence="1">
    <location>
        <begin position="23"/>
        <end position="44"/>
    </location>
</feature>
<keyword evidence="1" id="KW-0812">Transmembrane</keyword>
<keyword evidence="1" id="KW-0472">Membrane</keyword>
<protein>
    <recommendedName>
        <fullName evidence="2">Bacterial Pleckstrin homology domain-containing protein</fullName>
    </recommendedName>
</protein>
<organism evidence="3 4">
    <name type="scientific">Eiseniibacteriota bacterium</name>
    <dbReference type="NCBI Taxonomy" id="2212470"/>
    <lineage>
        <taxon>Bacteria</taxon>
        <taxon>Candidatus Eiseniibacteriota</taxon>
    </lineage>
</organism>
<name>A0A956NAJ4_UNCEI</name>
<dbReference type="InterPro" id="IPR027783">
    <property type="entry name" value="Bacterial_PH-related"/>
</dbReference>
<dbReference type="Proteomes" id="UP000739538">
    <property type="component" value="Unassembled WGS sequence"/>
</dbReference>
<accession>A0A956NAJ4</accession>
<reference evidence="3" key="2">
    <citation type="journal article" date="2021" name="Microbiome">
        <title>Successional dynamics and alternative stable states in a saline activated sludge microbial community over 9 years.</title>
        <authorList>
            <person name="Wang Y."/>
            <person name="Ye J."/>
            <person name="Ju F."/>
            <person name="Liu L."/>
            <person name="Boyd J.A."/>
            <person name="Deng Y."/>
            <person name="Parks D.H."/>
            <person name="Jiang X."/>
            <person name="Yin X."/>
            <person name="Woodcroft B.J."/>
            <person name="Tyson G.W."/>
            <person name="Hugenholtz P."/>
            <person name="Polz M.F."/>
            <person name="Zhang T."/>
        </authorList>
    </citation>
    <scope>NUCLEOTIDE SEQUENCE</scope>
    <source>
        <strain evidence="3">HKST-UBA02</strain>
    </source>
</reference>
<evidence type="ECO:0000313" key="3">
    <source>
        <dbReference type="EMBL" id="MCA9755710.1"/>
    </source>
</evidence>
<sequence length="187" mass="21105">MGPLVEGPDHVSRRYRSPVDLRSRILTTVVVVTVILASLLFGFMSRPYQLVSALFLAFAGIVLALAYTFKPIAYGMAPDGLTIFFPWRRMRIPWSSITAVRLEPRNKAFQSVRVMGSGGVFGQIGRYWSAALGMHLRLVTDRSRVVVLDRKVPYCLSPDDPDRFVREAQEYLGNVEQGARPRAIRFE</sequence>
<feature type="transmembrane region" description="Helical" evidence="1">
    <location>
        <begin position="50"/>
        <end position="69"/>
    </location>
</feature>
<feature type="domain" description="Bacterial Pleckstrin homology" evidence="2">
    <location>
        <begin position="74"/>
        <end position="168"/>
    </location>
</feature>
<dbReference type="AlphaFoldDB" id="A0A956NAJ4"/>
<comment type="caution">
    <text evidence="3">The sequence shown here is derived from an EMBL/GenBank/DDBJ whole genome shotgun (WGS) entry which is preliminary data.</text>
</comment>
<evidence type="ECO:0000313" key="4">
    <source>
        <dbReference type="Proteomes" id="UP000739538"/>
    </source>
</evidence>
<dbReference type="Pfam" id="PF10882">
    <property type="entry name" value="bPH_5"/>
    <property type="match status" value="1"/>
</dbReference>
<evidence type="ECO:0000256" key="1">
    <source>
        <dbReference type="SAM" id="Phobius"/>
    </source>
</evidence>
<proteinExistence type="predicted"/>
<keyword evidence="1" id="KW-1133">Transmembrane helix</keyword>